<dbReference type="Proteomes" id="UP000721844">
    <property type="component" value="Unassembled WGS sequence"/>
</dbReference>
<evidence type="ECO:0000313" key="1">
    <source>
        <dbReference type="EMBL" id="MCB8881781.1"/>
    </source>
</evidence>
<dbReference type="AlphaFoldDB" id="A0A963Z381"/>
<evidence type="ECO:0000313" key="2">
    <source>
        <dbReference type="Proteomes" id="UP000721844"/>
    </source>
</evidence>
<sequence>MTTVGIMGEDIRDFMVTDVERRFSRLNRLPRTIEWLTDNGSCYMAADTRRFAREIGFLPLRTPIGSPQSSGWPKLSCESSNAIMWRSIPSQTPRPSSILTVEREAPIDQCLC</sequence>
<dbReference type="SUPFAM" id="SSF53098">
    <property type="entry name" value="Ribonuclease H-like"/>
    <property type="match status" value="1"/>
</dbReference>
<accession>A0A963Z381</accession>
<proteinExistence type="predicted"/>
<dbReference type="InterPro" id="IPR012337">
    <property type="entry name" value="RNaseH-like_sf"/>
</dbReference>
<gene>
    <name evidence="1" type="ORF">ACELLULO517_16145</name>
</gene>
<protein>
    <recommendedName>
        <fullName evidence="3">Integrase catalytic domain-containing protein</fullName>
    </recommendedName>
</protein>
<dbReference type="EMBL" id="JAESVA010000005">
    <property type="protein sequence ID" value="MCB8881781.1"/>
    <property type="molecule type" value="Genomic_DNA"/>
</dbReference>
<comment type="caution">
    <text evidence="1">The sequence shown here is derived from an EMBL/GenBank/DDBJ whole genome shotgun (WGS) entry which is preliminary data.</text>
</comment>
<organism evidence="1 2">
    <name type="scientific">Acidisoma cellulosilyticum</name>
    <dbReference type="NCBI Taxonomy" id="2802395"/>
    <lineage>
        <taxon>Bacteria</taxon>
        <taxon>Pseudomonadati</taxon>
        <taxon>Pseudomonadota</taxon>
        <taxon>Alphaproteobacteria</taxon>
        <taxon>Acetobacterales</taxon>
        <taxon>Acidocellaceae</taxon>
        <taxon>Acidisoma</taxon>
    </lineage>
</organism>
<name>A0A963Z381_9PROT</name>
<keyword evidence="2" id="KW-1185">Reference proteome</keyword>
<reference evidence="1 2" key="1">
    <citation type="journal article" date="2021" name="Microorganisms">
        <title>Acidisoma silvae sp. nov. and Acidisomacellulosilytica sp. nov., Two Acidophilic Bacteria Isolated from Decaying Wood, Hydrolyzing Cellulose and Producing Poly-3-hydroxybutyrate.</title>
        <authorList>
            <person name="Mieszkin S."/>
            <person name="Pouder E."/>
            <person name="Uroz S."/>
            <person name="Simon-Colin C."/>
            <person name="Alain K."/>
        </authorList>
    </citation>
    <scope>NUCLEOTIDE SEQUENCE [LARGE SCALE GENOMIC DNA]</scope>
    <source>
        <strain evidence="1 2">HW T5.17</strain>
    </source>
</reference>
<evidence type="ECO:0008006" key="3">
    <source>
        <dbReference type="Google" id="ProtNLM"/>
    </source>
</evidence>